<dbReference type="Proteomes" id="UP000008207">
    <property type="component" value="Chromosome"/>
</dbReference>
<dbReference type="AlphaFoldDB" id="B8ISW1"/>
<evidence type="ECO:0000313" key="2">
    <source>
        <dbReference type="Proteomes" id="UP000008207"/>
    </source>
</evidence>
<sequence length="110" mass="11387">MRTASALFGVLVVAGSAAGEERALVLPHVEGERQGGIVGRAMACGAPEADTRRAAQAASERMRRAVGQAQWQDRFLPAFNDAVALASQLPEAACDRALAALSGLERGSTP</sequence>
<name>B8ISW1_METNO</name>
<proteinExistence type="predicted"/>
<dbReference type="STRING" id="460265.Mnod_5932"/>
<organism evidence="1 2">
    <name type="scientific">Methylobacterium nodulans (strain LMG 21967 / CNCM I-2342 / ORS 2060)</name>
    <dbReference type="NCBI Taxonomy" id="460265"/>
    <lineage>
        <taxon>Bacteria</taxon>
        <taxon>Pseudomonadati</taxon>
        <taxon>Pseudomonadota</taxon>
        <taxon>Alphaproteobacteria</taxon>
        <taxon>Hyphomicrobiales</taxon>
        <taxon>Methylobacteriaceae</taxon>
        <taxon>Methylobacterium</taxon>
    </lineage>
</organism>
<dbReference type="HOGENOM" id="CLU_162607_0_0_5"/>
<dbReference type="eggNOG" id="ENOG5030ZNC">
    <property type="taxonomic scope" value="Bacteria"/>
</dbReference>
<accession>B8ISW1</accession>
<dbReference type="EMBL" id="CP001349">
    <property type="protein sequence ID" value="ACL60760.1"/>
    <property type="molecule type" value="Genomic_DNA"/>
</dbReference>
<keyword evidence="2" id="KW-1185">Reference proteome</keyword>
<gene>
    <name evidence="1" type="ordered locus">Mnod_5932</name>
</gene>
<reference evidence="1 2" key="1">
    <citation type="submission" date="2009-01" db="EMBL/GenBank/DDBJ databases">
        <title>Complete sequence of chromosome of Methylobacterium nodulans ORS 2060.</title>
        <authorList>
            <consortium name="US DOE Joint Genome Institute"/>
            <person name="Lucas S."/>
            <person name="Copeland A."/>
            <person name="Lapidus A."/>
            <person name="Glavina del Rio T."/>
            <person name="Dalin E."/>
            <person name="Tice H."/>
            <person name="Bruce D."/>
            <person name="Goodwin L."/>
            <person name="Pitluck S."/>
            <person name="Sims D."/>
            <person name="Brettin T."/>
            <person name="Detter J.C."/>
            <person name="Han C."/>
            <person name="Larimer F."/>
            <person name="Land M."/>
            <person name="Hauser L."/>
            <person name="Kyrpides N."/>
            <person name="Ivanova N."/>
            <person name="Marx C.J."/>
            <person name="Richardson P."/>
        </authorList>
    </citation>
    <scope>NUCLEOTIDE SEQUENCE [LARGE SCALE GENOMIC DNA]</scope>
    <source>
        <strain evidence="2">LMG 21967 / CNCM I-2342 / ORS 2060</strain>
    </source>
</reference>
<protein>
    <submittedName>
        <fullName evidence="1">Uncharacterized protein</fullName>
    </submittedName>
</protein>
<evidence type="ECO:0000313" key="1">
    <source>
        <dbReference type="EMBL" id="ACL60760.1"/>
    </source>
</evidence>
<dbReference type="RefSeq" id="WP_015932355.1">
    <property type="nucleotide sequence ID" value="NC_011894.1"/>
</dbReference>
<dbReference type="KEGG" id="mno:Mnod_5932"/>